<feature type="transmembrane region" description="Helical" evidence="6">
    <location>
        <begin position="342"/>
        <end position="363"/>
    </location>
</feature>
<feature type="transmembrane region" description="Helical" evidence="6">
    <location>
        <begin position="121"/>
        <end position="140"/>
    </location>
</feature>
<evidence type="ECO:0000256" key="1">
    <source>
        <dbReference type="ARBA" id="ARBA00004127"/>
    </source>
</evidence>
<feature type="transmembrane region" description="Helical" evidence="6">
    <location>
        <begin position="430"/>
        <end position="449"/>
    </location>
</feature>
<evidence type="ECO:0000256" key="3">
    <source>
        <dbReference type="ARBA" id="ARBA00022692"/>
    </source>
</evidence>
<evidence type="ECO:0000256" key="5">
    <source>
        <dbReference type="ARBA" id="ARBA00023136"/>
    </source>
</evidence>
<evidence type="ECO:0000256" key="6">
    <source>
        <dbReference type="SAM" id="Phobius"/>
    </source>
</evidence>
<feature type="transmembrane region" description="Helical" evidence="6">
    <location>
        <begin position="53"/>
        <end position="75"/>
    </location>
</feature>
<dbReference type="AlphaFoldDB" id="A0AAD4RAE0"/>
<organism evidence="7 8">
    <name type="scientific">Ditylenchus destructor</name>
    <dbReference type="NCBI Taxonomy" id="166010"/>
    <lineage>
        <taxon>Eukaryota</taxon>
        <taxon>Metazoa</taxon>
        <taxon>Ecdysozoa</taxon>
        <taxon>Nematoda</taxon>
        <taxon>Chromadorea</taxon>
        <taxon>Rhabditida</taxon>
        <taxon>Tylenchina</taxon>
        <taxon>Tylenchomorpha</taxon>
        <taxon>Sphaerularioidea</taxon>
        <taxon>Anguinidae</taxon>
        <taxon>Anguininae</taxon>
        <taxon>Ditylenchus</taxon>
    </lineage>
</organism>
<feature type="transmembrane region" description="Helical" evidence="6">
    <location>
        <begin position="87"/>
        <end position="109"/>
    </location>
</feature>
<feature type="transmembrane region" description="Helical" evidence="6">
    <location>
        <begin position="470"/>
        <end position="488"/>
    </location>
</feature>
<feature type="transmembrane region" description="Helical" evidence="6">
    <location>
        <begin position="375"/>
        <end position="393"/>
    </location>
</feature>
<evidence type="ECO:0000313" key="7">
    <source>
        <dbReference type="EMBL" id="KAI1720641.1"/>
    </source>
</evidence>
<evidence type="ECO:0000313" key="8">
    <source>
        <dbReference type="Proteomes" id="UP001201812"/>
    </source>
</evidence>
<keyword evidence="5 6" id="KW-0472">Membrane</keyword>
<comment type="subcellular location">
    <subcellularLocation>
        <location evidence="1">Endomembrane system</location>
        <topology evidence="1">Multi-pass membrane protein</topology>
    </subcellularLocation>
</comment>
<dbReference type="GO" id="GO:0012505">
    <property type="term" value="C:endomembrane system"/>
    <property type="evidence" value="ECO:0007669"/>
    <property type="project" value="UniProtKB-SubCell"/>
</dbReference>
<gene>
    <name evidence="7" type="ORF">DdX_04883</name>
</gene>
<name>A0AAD4RAE0_9BILA</name>
<evidence type="ECO:0000256" key="4">
    <source>
        <dbReference type="ARBA" id="ARBA00022989"/>
    </source>
</evidence>
<dbReference type="GO" id="GO:0005765">
    <property type="term" value="C:lysosomal membrane"/>
    <property type="evidence" value="ECO:0007669"/>
    <property type="project" value="TreeGrafter"/>
</dbReference>
<reference evidence="7" key="1">
    <citation type="submission" date="2022-01" db="EMBL/GenBank/DDBJ databases">
        <title>Genome Sequence Resource for Two Populations of Ditylenchus destructor, the Migratory Endoparasitic Phytonematode.</title>
        <authorList>
            <person name="Zhang H."/>
            <person name="Lin R."/>
            <person name="Xie B."/>
        </authorList>
    </citation>
    <scope>NUCLEOTIDE SEQUENCE</scope>
    <source>
        <strain evidence="7">BazhouSP</strain>
    </source>
</reference>
<feature type="transmembrane region" description="Helical" evidence="6">
    <location>
        <begin position="181"/>
        <end position="206"/>
    </location>
</feature>
<protein>
    <submittedName>
        <fullName evidence="7">Major facilitator superfamily domain-containing protein 8</fullName>
    </submittedName>
</protein>
<proteinExistence type="predicted"/>
<dbReference type="PANTHER" id="PTHR23510">
    <property type="entry name" value="INNER MEMBRANE TRANSPORT PROTEIN YAJR"/>
    <property type="match status" value="1"/>
</dbReference>
<keyword evidence="8" id="KW-1185">Reference proteome</keyword>
<feature type="transmembrane region" description="Helical" evidence="6">
    <location>
        <begin position="226"/>
        <end position="244"/>
    </location>
</feature>
<keyword evidence="4 6" id="KW-1133">Transmembrane helix</keyword>
<keyword evidence="3 6" id="KW-0812">Transmembrane</keyword>
<feature type="transmembrane region" description="Helical" evidence="6">
    <location>
        <begin position="146"/>
        <end position="169"/>
    </location>
</feature>
<dbReference type="PANTHER" id="PTHR23510:SF3">
    <property type="entry name" value="MAJOR FACILITATOR SUPERFAMILY DOMAIN-CONTAINING PROTEIN 8"/>
    <property type="match status" value="1"/>
</dbReference>
<keyword evidence="2" id="KW-0813">Transport</keyword>
<dbReference type="InterPro" id="IPR036259">
    <property type="entry name" value="MFS_trans_sf"/>
</dbReference>
<feature type="transmembrane region" description="Helical" evidence="6">
    <location>
        <begin position="300"/>
        <end position="322"/>
    </location>
</feature>
<dbReference type="Gene3D" id="1.20.1250.20">
    <property type="entry name" value="MFS general substrate transporter like domains"/>
    <property type="match status" value="1"/>
</dbReference>
<feature type="transmembrane region" description="Helical" evidence="6">
    <location>
        <begin position="500"/>
        <end position="520"/>
    </location>
</feature>
<evidence type="ECO:0000256" key="2">
    <source>
        <dbReference type="ARBA" id="ARBA00022448"/>
    </source>
</evidence>
<accession>A0AAD4RAE0</accession>
<comment type="caution">
    <text evidence="7">The sequence shown here is derived from an EMBL/GenBank/DDBJ whole genome shotgun (WGS) entry which is preliminary data.</text>
</comment>
<dbReference type="InterPro" id="IPR051068">
    <property type="entry name" value="MFS_Domain-Containing_Protein"/>
</dbReference>
<dbReference type="Proteomes" id="UP001201812">
    <property type="component" value="Unassembled WGS sequence"/>
</dbReference>
<dbReference type="SUPFAM" id="SSF103473">
    <property type="entry name" value="MFS general substrate transporter"/>
    <property type="match status" value="1"/>
</dbReference>
<dbReference type="EMBL" id="JAKKPZ010000005">
    <property type="protein sequence ID" value="KAI1720641.1"/>
    <property type="molecule type" value="Genomic_DNA"/>
</dbReference>
<sequence length="536" mass="59881">MKISGNGKRRMSDSNSKFSSFSLTKALKFPNEKGSVNKKMEPQNEWRTDWKSIYIVTLVAFIGAIHQNCVMVWPYLQLLDPTATEGFYGLLRSISSVGGVTSALAAGYISNLLQDTKWPMVFAKAMALVSCLLYMTIEVMQADRKWAFFLFELFLGISMGAANVFRTHIAMASTEADRSKAVGICSLAPAIGLLIGPMIQLCFTALKYPGVSFIFGTHINLFTAPILLTIIISSIGICLLLFCFDGRMRIRSQNIIPDDLQCTNEIEQNTCVISSKDDSLKSSVTTLDEATLPKAPKFDWIAVFVCFLTKAVLNLTLMNFITVGPPYIMMVFQWSSSEAVKYQSITMGMIALHIIFWNLAYVFFNLRKRLTERRALVISLTILFVTYLVTYPWPFLPNTIPYQNTTESTSGETSLGCPARFDWCATTTAVNMPIFIGGMIITMGAALPLSQINLDILYSKILGNIKQGTMQGLFVFSGDGLNIILPIMLSEAYMVYGPTYIWQVIMICIAACIILWIFFYPRMVSNTRRLQQNLGN</sequence>